<keyword evidence="19" id="KW-0106">Calcium</keyword>
<dbReference type="PROSITE" id="PS00132">
    <property type="entry name" value="CARBOXYPEPT_ZN_1"/>
    <property type="match status" value="2"/>
</dbReference>
<keyword evidence="13" id="KW-0645">Protease</keyword>
<feature type="chain" id="PRO_5009619144" evidence="29">
    <location>
        <begin position="19"/>
        <end position="1313"/>
    </location>
</feature>
<dbReference type="GO" id="GO:0005509">
    <property type="term" value="F:calcium ion binding"/>
    <property type="evidence" value="ECO:0007669"/>
    <property type="project" value="InterPro"/>
</dbReference>
<feature type="region of interest" description="Disordered" evidence="28">
    <location>
        <begin position="356"/>
        <end position="501"/>
    </location>
</feature>
<evidence type="ECO:0000256" key="23">
    <source>
        <dbReference type="ARBA" id="ARBA00023136"/>
    </source>
</evidence>
<dbReference type="InterPro" id="IPR057576">
    <property type="entry name" value="NUCB1_N"/>
</dbReference>
<feature type="domain" description="EF-hand" evidence="30">
    <location>
        <begin position="286"/>
        <end position="321"/>
    </location>
</feature>
<dbReference type="FunFam" id="1.10.238.10:FF:000045">
    <property type="entry name" value="Nucleobindin 2"/>
    <property type="match status" value="1"/>
</dbReference>
<keyword evidence="14" id="KW-0479">Metal-binding</keyword>
<dbReference type="Gene3D" id="3.30.70.340">
    <property type="entry name" value="Metallocarboxypeptidase-like"/>
    <property type="match status" value="2"/>
</dbReference>
<dbReference type="InterPro" id="IPR003146">
    <property type="entry name" value="M14A_act_pep"/>
</dbReference>
<dbReference type="PANTHER" id="PTHR11705">
    <property type="entry name" value="PROTEASE FAMILY M14 CARBOXYPEPTIDASE A,B"/>
    <property type="match status" value="1"/>
</dbReference>
<keyword evidence="27" id="KW-0175">Coiled coil</keyword>
<dbReference type="STRING" id="568069.A0A1J1IJY6"/>
<evidence type="ECO:0000256" key="27">
    <source>
        <dbReference type="SAM" id="Coils"/>
    </source>
</evidence>
<evidence type="ECO:0000256" key="10">
    <source>
        <dbReference type="ARBA" id="ARBA00022553"/>
    </source>
</evidence>
<feature type="signal peptide" evidence="29">
    <location>
        <begin position="1"/>
        <end position="18"/>
    </location>
</feature>
<keyword evidence="17" id="KW-0378">Hydrolase</keyword>
<dbReference type="GO" id="GO:0005794">
    <property type="term" value="C:Golgi apparatus"/>
    <property type="evidence" value="ECO:0007669"/>
    <property type="project" value="UniProtKB-SubCell"/>
</dbReference>
<feature type="coiled-coil region" evidence="27">
    <location>
        <begin position="145"/>
        <end position="213"/>
    </location>
</feature>
<protein>
    <submittedName>
        <fullName evidence="32">CLUMA_CG013808, isoform A</fullName>
    </submittedName>
</protein>
<keyword evidence="23" id="KW-0472">Membrane</keyword>
<keyword evidence="15 29" id="KW-0732">Signal</keyword>
<comment type="similarity">
    <text evidence="6 26">Belongs to the peptidase M14 family.</text>
</comment>
<dbReference type="GO" id="GO:0008270">
    <property type="term" value="F:zinc ion binding"/>
    <property type="evidence" value="ECO:0007669"/>
    <property type="project" value="InterPro"/>
</dbReference>
<dbReference type="SUPFAM" id="SSF53187">
    <property type="entry name" value="Zn-dependent exopeptidases"/>
    <property type="match status" value="2"/>
</dbReference>
<feature type="domain" description="EF-hand" evidence="30">
    <location>
        <begin position="234"/>
        <end position="269"/>
    </location>
</feature>
<accession>A0A1J1IJY6</accession>
<evidence type="ECO:0000256" key="18">
    <source>
        <dbReference type="ARBA" id="ARBA00022833"/>
    </source>
</evidence>
<evidence type="ECO:0000256" key="25">
    <source>
        <dbReference type="ARBA" id="ARBA00057299"/>
    </source>
</evidence>
<sequence length="1313" mass="153070">MKLFILSLFVVLFQLTNQLPVKESSSTEKDPSNSKESDSPQYNLENVIEYERYLKEVVSLLESDKEFRKKLDEASEADIRTGKIAQELELVDHNVRSKLDELKRNELERLRGLAREYYERTNEIDREHLKIAEHLDHENEHTFEIDDLKKLITKTGEDLAEADRRRHEEFKQYELQKEFEKQEKMRNMTEEEKKKFEEELKKMTEKHQKHEKVHHPGSKDQLEEVWEKQDHMDVNDFDPKKFFMMHDVDGNGFWDEMEVKALFKTELDKVYQQGLPEDDMRERAEEMERMREHVYKEADVNRDRLISFQEFMDQTKKQDYQKDPGWDTVDQQAQYTHEEYLEFERRRQEEINRLIAEGRLPPHPNMPGGYYPADPNAHYQVPHPNEIPQNYHPNAVPPQQYQPSQNGQYQQPPPNAHHAPPPQYQQQAPPPNQQHHQQQQQFQPNPIPVNQVQNNQVNQQDQMRQQYGEQQRQQAQQNQQMGQQNQQAQVQNPPAQQNTPQNWKVNKMDFLKIFFALTLILINNFTSAINYKDYKVATFIIENEVQLKQMQVLDGENGFTFLEPPEFVNSKVELVMRPELFTMFEEIASSTGMSFKIATDDLQSWIDAEKPLKQRKEGFSLDKYNILEDIYAFMDEMEENYPEASIFIVGESYEGRTIKGMKITKNENNPGMFIEATIHAREWIATATSVWIINEILTTTDPELRNVIDSITWYIIPVVNVDGYQYTHDVDRLWRKTRSVHNLLCRGVDPNRNFGYNWREGGSSKVPCTTTYSGPAPFSEKETKALMDYYSTVSNKTDAYICFHSAAKMLMYPLGNTLSTELVPNRDDLQAIAEHTAKALESVHGTVYQYGNAMATLYVTSGSSRDHAYGYFHTPLLHYFKVAKIRRSTIDMKAFLIHLFIVIYFVDYSIETVISYRNHKVVSFRIENEHQLQEIQNLELQPGFVFWDPPVQVNMKLELIVHPEAFSNFEEMTENFKIDYQLLTDDLQTWIDDEKPQKRTKEGFSFEQFNTLAEIYQYLDEITTAHADIASIITIGESFEGRPLQVVKISTNENNPAIFIEANIHAREWISSATALWLINEFITSTDPTLRETVDSISWYILPVTNPDGFLFTHEVNRLWRKTRSNHNIFCRGVDPNRNFGYNWRMGGSSKVACTDTYMGPAPFSEKETKAVMDFYATIADKAEAYIAFHCAAETLLYPMGHDNNPELLYNVQDIHDIAEAAVDALKVKYNTTYTFGNTIDILYVASGSSPDHAYGVFNTPLAYTYEFRAGRGTPSRFILPPEEIVPNSEEILDSLMAFITKARSLGYFNAEV</sequence>
<dbReference type="GO" id="GO:0016020">
    <property type="term" value="C:membrane"/>
    <property type="evidence" value="ECO:0007669"/>
    <property type="project" value="UniProtKB-SubCell"/>
</dbReference>
<dbReference type="GO" id="GO:0005085">
    <property type="term" value="F:guanyl-nucleotide exchange factor activity"/>
    <property type="evidence" value="ECO:0007669"/>
    <property type="project" value="UniProtKB-KW"/>
</dbReference>
<keyword evidence="9" id="KW-0964">Secreted</keyword>
<evidence type="ECO:0000256" key="22">
    <source>
        <dbReference type="ARBA" id="ARBA00023125"/>
    </source>
</evidence>
<evidence type="ECO:0000256" key="19">
    <source>
        <dbReference type="ARBA" id="ARBA00022837"/>
    </source>
</evidence>
<dbReference type="EMBL" id="CVRI01000054">
    <property type="protein sequence ID" value="CRL00547.1"/>
    <property type="molecule type" value="Genomic_DNA"/>
</dbReference>
<dbReference type="InterPro" id="IPR002048">
    <property type="entry name" value="EF_hand_dom"/>
</dbReference>
<dbReference type="GO" id="GO:0004181">
    <property type="term" value="F:metallocarboxypeptidase activity"/>
    <property type="evidence" value="ECO:0007669"/>
    <property type="project" value="InterPro"/>
</dbReference>
<dbReference type="SUPFAM" id="SSF54897">
    <property type="entry name" value="Protease propeptides/inhibitors"/>
    <property type="match status" value="2"/>
</dbReference>
<feature type="domain" description="Peptidase M14" evidence="31">
    <location>
        <begin position="1008"/>
        <end position="1303"/>
    </location>
</feature>
<dbReference type="Pfam" id="PF02244">
    <property type="entry name" value="Propep_M14"/>
    <property type="match status" value="2"/>
</dbReference>
<keyword evidence="24" id="KW-1015">Disulfide bond</keyword>
<evidence type="ECO:0000256" key="26">
    <source>
        <dbReference type="PROSITE-ProRule" id="PRU01379"/>
    </source>
</evidence>
<evidence type="ECO:0000313" key="33">
    <source>
        <dbReference type="Proteomes" id="UP000183832"/>
    </source>
</evidence>
<evidence type="ECO:0000256" key="29">
    <source>
        <dbReference type="SAM" id="SignalP"/>
    </source>
</evidence>
<dbReference type="Pfam" id="PF00246">
    <property type="entry name" value="Peptidase_M14"/>
    <property type="match status" value="2"/>
</dbReference>
<keyword evidence="18" id="KW-0862">Zinc</keyword>
<proteinExistence type="inferred from homology"/>
<keyword evidence="33" id="KW-1185">Reference proteome</keyword>
<dbReference type="Gene3D" id="1.10.238.10">
    <property type="entry name" value="EF-hand"/>
    <property type="match status" value="1"/>
</dbReference>
<evidence type="ECO:0000256" key="12">
    <source>
        <dbReference type="ARBA" id="ARBA00022658"/>
    </source>
</evidence>
<keyword evidence="20" id="KW-0333">Golgi apparatus</keyword>
<keyword evidence="12" id="KW-0344">Guanine-nucleotide releasing factor</keyword>
<dbReference type="GO" id="GO:0005615">
    <property type="term" value="C:extracellular space"/>
    <property type="evidence" value="ECO:0007669"/>
    <property type="project" value="TreeGrafter"/>
</dbReference>
<dbReference type="InterPro" id="IPR000834">
    <property type="entry name" value="Peptidase_M14"/>
</dbReference>
<dbReference type="InterPro" id="IPR036990">
    <property type="entry name" value="M14A-like_propep"/>
</dbReference>
<evidence type="ECO:0000256" key="15">
    <source>
        <dbReference type="ARBA" id="ARBA00022729"/>
    </source>
</evidence>
<evidence type="ECO:0000256" key="9">
    <source>
        <dbReference type="ARBA" id="ARBA00022525"/>
    </source>
</evidence>
<dbReference type="GO" id="GO:0006508">
    <property type="term" value="P:proteolysis"/>
    <property type="evidence" value="ECO:0007669"/>
    <property type="project" value="UniProtKB-KW"/>
</dbReference>
<comment type="function">
    <text evidence="25">Involved in the digestion of the blood meal.</text>
</comment>
<evidence type="ECO:0000256" key="8">
    <source>
        <dbReference type="ARBA" id="ARBA00022490"/>
    </source>
</evidence>
<dbReference type="PROSITE" id="PS52035">
    <property type="entry name" value="PEPTIDASE_M14"/>
    <property type="match status" value="2"/>
</dbReference>
<feature type="compositionally biased region" description="Low complexity" evidence="28">
    <location>
        <begin position="433"/>
        <end position="501"/>
    </location>
</feature>
<reference evidence="32 33" key="1">
    <citation type="submission" date="2015-04" db="EMBL/GenBank/DDBJ databases">
        <authorList>
            <person name="Syromyatnikov M.Y."/>
            <person name="Popov V.N."/>
        </authorList>
    </citation>
    <scope>NUCLEOTIDE SEQUENCE [LARGE SCALE GENOMIC DNA]</scope>
</reference>
<feature type="region of interest" description="Disordered" evidence="28">
    <location>
        <begin position="22"/>
        <end position="42"/>
    </location>
</feature>
<evidence type="ECO:0000256" key="11">
    <source>
        <dbReference type="ARBA" id="ARBA00022645"/>
    </source>
</evidence>
<evidence type="ECO:0000256" key="28">
    <source>
        <dbReference type="SAM" id="MobiDB-lite"/>
    </source>
</evidence>
<dbReference type="Proteomes" id="UP000183832">
    <property type="component" value="Unassembled WGS sequence"/>
</dbReference>
<evidence type="ECO:0000259" key="31">
    <source>
        <dbReference type="PROSITE" id="PS52035"/>
    </source>
</evidence>
<dbReference type="PROSITE" id="PS50222">
    <property type="entry name" value="EF_HAND_2"/>
    <property type="match status" value="2"/>
</dbReference>
<evidence type="ECO:0000256" key="13">
    <source>
        <dbReference type="ARBA" id="ARBA00022670"/>
    </source>
</evidence>
<evidence type="ECO:0000256" key="1">
    <source>
        <dbReference type="ARBA" id="ARBA00001947"/>
    </source>
</evidence>
<name>A0A1J1IJY6_9DIPT</name>
<comment type="cofactor">
    <cofactor evidence="1">
        <name>Zn(2+)</name>
        <dbReference type="ChEBI" id="CHEBI:29105"/>
    </cofactor>
</comment>
<evidence type="ECO:0000256" key="14">
    <source>
        <dbReference type="ARBA" id="ARBA00022723"/>
    </source>
</evidence>
<keyword evidence="21" id="KW-0482">Metalloprotease</keyword>
<feature type="compositionally biased region" description="Pro residues" evidence="28">
    <location>
        <begin position="411"/>
        <end position="432"/>
    </location>
</feature>
<evidence type="ECO:0000256" key="5">
    <source>
        <dbReference type="ARBA" id="ARBA00004613"/>
    </source>
</evidence>
<comment type="subcellular location">
    <subcellularLocation>
        <location evidence="3">Cytoplasm</location>
    </subcellularLocation>
    <subcellularLocation>
        <location evidence="4">Golgi apparatus</location>
    </subcellularLocation>
    <subcellularLocation>
        <location evidence="2">Membrane</location>
        <topology evidence="2">Peripheral membrane protein</topology>
    </subcellularLocation>
    <subcellularLocation>
        <location evidence="5">Secreted</location>
    </subcellularLocation>
</comment>
<evidence type="ECO:0000256" key="17">
    <source>
        <dbReference type="ARBA" id="ARBA00022801"/>
    </source>
</evidence>
<evidence type="ECO:0000256" key="16">
    <source>
        <dbReference type="ARBA" id="ARBA00022737"/>
    </source>
</evidence>
<keyword evidence="8" id="KW-0963">Cytoplasm</keyword>
<evidence type="ECO:0000256" key="4">
    <source>
        <dbReference type="ARBA" id="ARBA00004555"/>
    </source>
</evidence>
<evidence type="ECO:0000256" key="20">
    <source>
        <dbReference type="ARBA" id="ARBA00023034"/>
    </source>
</evidence>
<gene>
    <name evidence="32" type="ORF">CLUMA_CG013808</name>
</gene>
<evidence type="ECO:0000256" key="6">
    <source>
        <dbReference type="ARBA" id="ARBA00005988"/>
    </source>
</evidence>
<dbReference type="PRINTS" id="PR00765">
    <property type="entry name" value="CRBOXYPTASEA"/>
</dbReference>
<evidence type="ECO:0000256" key="24">
    <source>
        <dbReference type="ARBA" id="ARBA00023157"/>
    </source>
</evidence>
<comment type="similarity">
    <text evidence="7">Belongs to the nucleobindin family.</text>
</comment>
<feature type="domain" description="Peptidase M14" evidence="31">
    <location>
        <begin position="623"/>
        <end position="903"/>
    </location>
</feature>
<dbReference type="GO" id="GO:0003677">
    <property type="term" value="F:DNA binding"/>
    <property type="evidence" value="ECO:0007669"/>
    <property type="project" value="UniProtKB-KW"/>
</dbReference>
<dbReference type="SUPFAM" id="SSF47473">
    <property type="entry name" value="EF-hand"/>
    <property type="match status" value="1"/>
</dbReference>
<feature type="compositionally biased region" description="Basic and acidic residues" evidence="28">
    <location>
        <begin position="25"/>
        <end position="38"/>
    </location>
</feature>
<organism evidence="32 33">
    <name type="scientific">Clunio marinus</name>
    <dbReference type="NCBI Taxonomy" id="568069"/>
    <lineage>
        <taxon>Eukaryota</taxon>
        <taxon>Metazoa</taxon>
        <taxon>Ecdysozoa</taxon>
        <taxon>Arthropoda</taxon>
        <taxon>Hexapoda</taxon>
        <taxon>Insecta</taxon>
        <taxon>Pterygota</taxon>
        <taxon>Neoptera</taxon>
        <taxon>Endopterygota</taxon>
        <taxon>Diptera</taxon>
        <taxon>Nematocera</taxon>
        <taxon>Chironomoidea</taxon>
        <taxon>Chironomidae</taxon>
        <taxon>Clunio</taxon>
    </lineage>
</organism>
<dbReference type="InterPro" id="IPR011992">
    <property type="entry name" value="EF-hand-dom_pair"/>
</dbReference>
<keyword evidence="22" id="KW-0238">DNA-binding</keyword>
<keyword evidence="11" id="KW-0121">Carboxypeptidase</keyword>
<keyword evidence="10" id="KW-0597">Phosphoprotein</keyword>
<dbReference type="SMART" id="SM00631">
    <property type="entry name" value="Zn_pept"/>
    <property type="match status" value="2"/>
</dbReference>
<evidence type="ECO:0000259" key="30">
    <source>
        <dbReference type="PROSITE" id="PS50222"/>
    </source>
</evidence>
<feature type="active site" description="Proton donor/acceptor" evidence="26">
    <location>
        <position position="1267"/>
    </location>
</feature>
<evidence type="ECO:0000256" key="7">
    <source>
        <dbReference type="ARBA" id="ARBA00008063"/>
    </source>
</evidence>
<keyword evidence="16" id="KW-0677">Repeat</keyword>
<evidence type="ECO:0000256" key="21">
    <source>
        <dbReference type="ARBA" id="ARBA00023049"/>
    </source>
</evidence>
<feature type="compositionally biased region" description="Low complexity" evidence="28">
    <location>
        <begin position="397"/>
        <end position="410"/>
    </location>
</feature>
<dbReference type="PROSITE" id="PS00018">
    <property type="entry name" value="EF_HAND_1"/>
    <property type="match status" value="1"/>
</dbReference>
<evidence type="ECO:0000256" key="2">
    <source>
        <dbReference type="ARBA" id="ARBA00004170"/>
    </source>
</evidence>
<dbReference type="CDD" id="cd03860">
    <property type="entry name" value="M14_CP_A-B_like"/>
    <property type="match status" value="1"/>
</dbReference>
<evidence type="ECO:0000256" key="3">
    <source>
        <dbReference type="ARBA" id="ARBA00004496"/>
    </source>
</evidence>
<comment type="caution">
    <text evidence="26">Lacks conserved residue(s) required for the propagation of feature annotation.</text>
</comment>
<dbReference type="Pfam" id="PF25434">
    <property type="entry name" value="NUCB1_N"/>
    <property type="match status" value="1"/>
</dbReference>
<dbReference type="PANTHER" id="PTHR11705:SF123">
    <property type="entry name" value="PEPTIDASE M14 CARBOXYPEPTIDASE A DOMAIN-CONTAINING PROTEIN-RELATED"/>
    <property type="match status" value="1"/>
</dbReference>
<dbReference type="InterPro" id="IPR018247">
    <property type="entry name" value="EF_Hand_1_Ca_BS"/>
</dbReference>
<dbReference type="FunFam" id="3.40.630.10:FF:000040">
    <property type="entry name" value="zinc carboxypeptidase"/>
    <property type="match status" value="2"/>
</dbReference>
<evidence type="ECO:0000313" key="32">
    <source>
        <dbReference type="EMBL" id="CRL00547.1"/>
    </source>
</evidence>
<dbReference type="InterPro" id="IPR057246">
    <property type="entry name" value="CARBOXYPEPT_ZN_1"/>
</dbReference>
<dbReference type="OrthoDB" id="5982823at2759"/>
<dbReference type="Gene3D" id="3.40.630.10">
    <property type="entry name" value="Zn peptidases"/>
    <property type="match status" value="2"/>
</dbReference>